<feature type="region of interest" description="Disordered" evidence="1">
    <location>
        <begin position="29"/>
        <end position="64"/>
    </location>
</feature>
<evidence type="ECO:0000313" key="3">
    <source>
        <dbReference type="Proteomes" id="UP000290819"/>
    </source>
</evidence>
<dbReference type="Proteomes" id="UP000290819">
    <property type="component" value="Unassembled WGS sequence"/>
</dbReference>
<gene>
    <name evidence="2" type="ORF">B5V03_34730</name>
</gene>
<dbReference type="EMBL" id="MZXW01000051">
    <property type="protein sequence ID" value="RXT36142.1"/>
    <property type="molecule type" value="Genomic_DNA"/>
</dbReference>
<proteinExistence type="predicted"/>
<accession>A0A4V1P428</accession>
<reference evidence="2 3" key="1">
    <citation type="submission" date="2017-03" db="EMBL/GenBank/DDBJ databases">
        <authorList>
            <person name="Safronova V.I."/>
            <person name="Sazanova A.L."/>
            <person name="Chirak E.R."/>
        </authorList>
    </citation>
    <scope>NUCLEOTIDE SEQUENCE [LARGE SCALE GENOMIC DNA]</scope>
    <source>
        <strain evidence="2 3">Opo-243</strain>
    </source>
</reference>
<dbReference type="OrthoDB" id="8248395at2"/>
<evidence type="ECO:0000256" key="1">
    <source>
        <dbReference type="SAM" id="MobiDB-lite"/>
    </source>
</evidence>
<dbReference type="AlphaFoldDB" id="A0A4V1P428"/>
<keyword evidence="3" id="KW-1185">Reference proteome</keyword>
<organism evidence="2 3">
    <name type="scientific">Bradyrhizobium betae</name>
    <dbReference type="NCBI Taxonomy" id="244734"/>
    <lineage>
        <taxon>Bacteria</taxon>
        <taxon>Pseudomonadati</taxon>
        <taxon>Pseudomonadota</taxon>
        <taxon>Alphaproteobacteria</taxon>
        <taxon>Hyphomicrobiales</taxon>
        <taxon>Nitrobacteraceae</taxon>
        <taxon>Bradyrhizobium</taxon>
    </lineage>
</organism>
<name>A0A4V1P428_9BRAD</name>
<evidence type="ECO:0000313" key="2">
    <source>
        <dbReference type="EMBL" id="RXT36142.1"/>
    </source>
</evidence>
<comment type="caution">
    <text evidence="2">The sequence shown here is derived from an EMBL/GenBank/DDBJ whole genome shotgun (WGS) entry which is preliminary data.</text>
</comment>
<protein>
    <submittedName>
        <fullName evidence="2">Uncharacterized protein</fullName>
    </submittedName>
</protein>
<sequence>MGIERMHSAKYWRMRAEEFRTKADCCEFSQTRDTLQSSEPTSNSRKSASGDTVIPTSMPRTSAN</sequence>